<sequence length="50" mass="5755">MLTEIGLVEIRASWNRDGPLTPVIVPERKHHLEGIDQIVSRAPRARRIKE</sequence>
<proteinExistence type="predicted"/>
<reference evidence="1" key="1">
    <citation type="submission" date="2021-11" db="EMBL/GenBank/DDBJ databases">
        <title>Study of the species diversity of bacterial strains isolated from a unique natural object - Shulgan-Tash cave (Bashkiria).</title>
        <authorList>
            <person name="Sazanova A.L."/>
            <person name="Chirak E.R."/>
            <person name="Safronova V.I."/>
        </authorList>
    </citation>
    <scope>NUCLEOTIDE SEQUENCE</scope>
    <source>
        <strain evidence="1">P1</strain>
    </source>
</reference>
<accession>A0AC61U2Q9</accession>
<evidence type="ECO:0000313" key="2">
    <source>
        <dbReference type="Proteomes" id="UP001059663"/>
    </source>
</evidence>
<evidence type="ECO:0000313" key="1">
    <source>
        <dbReference type="EMBL" id="UUZ44284.1"/>
    </source>
</evidence>
<organism evidence="1 2">
    <name type="scientific">Janibacter limosus</name>
    <dbReference type="NCBI Taxonomy" id="53458"/>
    <lineage>
        <taxon>Bacteria</taxon>
        <taxon>Bacillati</taxon>
        <taxon>Actinomycetota</taxon>
        <taxon>Actinomycetes</taxon>
        <taxon>Micrococcales</taxon>
        <taxon>Intrasporangiaceae</taxon>
        <taxon>Janibacter</taxon>
    </lineage>
</organism>
<dbReference type="Proteomes" id="UP001059663">
    <property type="component" value="Chromosome"/>
</dbReference>
<gene>
    <name evidence="1" type="ORF">LP422_17625</name>
</gene>
<dbReference type="EMBL" id="CP087977">
    <property type="protein sequence ID" value="UUZ44284.1"/>
    <property type="molecule type" value="Genomic_DNA"/>
</dbReference>
<name>A0AC61U2Q9_9MICO</name>
<protein>
    <submittedName>
        <fullName evidence="1">Uncharacterized protein</fullName>
    </submittedName>
</protein>